<evidence type="ECO:0000313" key="3">
    <source>
        <dbReference type="Proteomes" id="UP000722459"/>
    </source>
</evidence>
<evidence type="ECO:0008006" key="4">
    <source>
        <dbReference type="Google" id="ProtNLM"/>
    </source>
</evidence>
<organism evidence="2 3">
    <name type="scientific">Candidatus Iainarchaeum sp</name>
    <dbReference type="NCBI Taxonomy" id="3101447"/>
    <lineage>
        <taxon>Archaea</taxon>
        <taxon>Candidatus Iainarchaeota</taxon>
        <taxon>Candidatus Iainarchaeia</taxon>
        <taxon>Candidatus Iainarchaeales</taxon>
        <taxon>Candidatus Iainarchaeaceae</taxon>
        <taxon>Candidatus Iainarchaeum</taxon>
    </lineage>
</organism>
<dbReference type="EMBL" id="JABJNZ010000055">
    <property type="protein sequence ID" value="MBT4870729.1"/>
    <property type="molecule type" value="Genomic_DNA"/>
</dbReference>
<reference evidence="2" key="1">
    <citation type="journal article" date="2021" name="ISME J.">
        <title>Mercury methylation by metabolically versatile and cosmopolitan marine bacteria.</title>
        <authorList>
            <person name="Lin H."/>
            <person name="Ascher D.B."/>
            <person name="Myung Y."/>
            <person name="Lamborg C.H."/>
            <person name="Hallam S.J."/>
            <person name="Gionfriddo C.M."/>
            <person name="Holt K.E."/>
            <person name="Moreau J.W."/>
        </authorList>
    </citation>
    <scope>NUCLEOTIDE SEQUENCE</scope>
    <source>
        <strain evidence="2">SI075_bin30</strain>
    </source>
</reference>
<dbReference type="AlphaFoldDB" id="A0A8T5GFJ2"/>
<keyword evidence="1" id="KW-0812">Transmembrane</keyword>
<dbReference type="Proteomes" id="UP000722459">
    <property type="component" value="Unassembled WGS sequence"/>
</dbReference>
<keyword evidence="1" id="KW-1133">Transmembrane helix</keyword>
<name>A0A8T5GFJ2_9ARCH</name>
<feature type="transmembrane region" description="Helical" evidence="1">
    <location>
        <begin position="12"/>
        <end position="30"/>
    </location>
</feature>
<gene>
    <name evidence="2" type="ORF">HON47_04095</name>
</gene>
<evidence type="ECO:0000256" key="1">
    <source>
        <dbReference type="SAM" id="Phobius"/>
    </source>
</evidence>
<sequence>MVYISRKIVYPIFVLIFAIAFFMLIYFVSFSQDLSISNAEFDFSGDKIVLKMDINNTSNHYLRDIEVIVVMGQEESSYIIEELGPREGYKFEEEFEITEGLKYDVYVKAPYNITKHFPLELDETTVRPVLAKVNLNSEMRVGEEYNVLVTLQNVSKSDISDVIWITTSEGTFFEESFFPRTVSLKSGESKTLYSTLTPISPGVVNLTFTVKIGNIENDFEHEIIILPE</sequence>
<protein>
    <recommendedName>
        <fullName evidence="4">CARDB domain-containing protein</fullName>
    </recommendedName>
</protein>
<dbReference type="Gene3D" id="2.60.40.10">
    <property type="entry name" value="Immunoglobulins"/>
    <property type="match status" value="1"/>
</dbReference>
<evidence type="ECO:0000313" key="2">
    <source>
        <dbReference type="EMBL" id="MBT4870729.1"/>
    </source>
</evidence>
<proteinExistence type="predicted"/>
<dbReference type="InterPro" id="IPR013783">
    <property type="entry name" value="Ig-like_fold"/>
</dbReference>
<comment type="caution">
    <text evidence="2">The sequence shown here is derived from an EMBL/GenBank/DDBJ whole genome shotgun (WGS) entry which is preliminary data.</text>
</comment>
<accession>A0A8T5GFJ2</accession>
<keyword evidence="1" id="KW-0472">Membrane</keyword>